<dbReference type="EMBL" id="JBBPIX010000025">
    <property type="protein sequence ID" value="MEK6467328.1"/>
    <property type="molecule type" value="Genomic_DNA"/>
</dbReference>
<evidence type="ECO:0000313" key="1">
    <source>
        <dbReference type="EMBL" id="MEK6467328.1"/>
    </source>
</evidence>
<dbReference type="Proteomes" id="UP001367513">
    <property type="component" value="Unassembled WGS sequence"/>
</dbReference>
<protein>
    <submittedName>
        <fullName evidence="1">Uncharacterized protein</fullName>
    </submittedName>
</protein>
<comment type="caution">
    <text evidence="1">The sequence shown here is derived from an EMBL/GenBank/DDBJ whole genome shotgun (WGS) entry which is preliminary data.</text>
</comment>
<reference evidence="1 2" key="1">
    <citation type="submission" date="2024-03" db="EMBL/GenBank/DDBJ databases">
        <title>Draft genome sequence of Pseudonocardia carboxydivorans JCM 14827.</title>
        <authorList>
            <person name="Duangmal K."/>
        </authorList>
    </citation>
    <scope>NUCLEOTIDE SEQUENCE [LARGE SCALE GENOMIC DNA]</scope>
    <source>
        <strain evidence="1 2">JCM 14827</strain>
    </source>
</reference>
<evidence type="ECO:0000313" key="2">
    <source>
        <dbReference type="Proteomes" id="UP001367513"/>
    </source>
</evidence>
<sequence>MLQDVGTIATAVGVLLAVLSLRAARLQRRRQFETIYVQRYWTLMDGLTADALAGRRTDTVSPQDEKAALAYLRLSEDQLELRREGWISHETWEIWSAGIKAQLDRRWPFDVVWQKVAEANRDAGPDAEYQLLRKFMNDAVDPHTALPRRVRFWRAITPSP</sequence>
<keyword evidence="2" id="KW-1185">Reference proteome</keyword>
<dbReference type="RefSeq" id="WP_346108341.1">
    <property type="nucleotide sequence ID" value="NZ_BAAAOD010000086.1"/>
</dbReference>
<organism evidence="1 2">
    <name type="scientific">Pseudonocardia alni subsp. carboxydivorans</name>
    <dbReference type="NCBI Taxonomy" id="415010"/>
    <lineage>
        <taxon>Bacteria</taxon>
        <taxon>Bacillati</taxon>
        <taxon>Actinomycetota</taxon>
        <taxon>Actinomycetes</taxon>
        <taxon>Pseudonocardiales</taxon>
        <taxon>Pseudonocardiaceae</taxon>
        <taxon>Pseudonocardia</taxon>
    </lineage>
</organism>
<gene>
    <name evidence="1" type="ORF">WG925_26635</name>
</gene>
<proteinExistence type="predicted"/>
<accession>A0ABU9AM17</accession>
<name>A0ABU9AM17_PSEA5</name>